<sequence>MSVLTNLGFQKKMMLSYLVMMLLIGCVTSLFSYQMTKVTSDEMHLTQSILPQTSALLEVKNQIYTKTYSLKTYTLTRDQSYLDDYYTNLIDTSRFAGIPHTEENSELFTIIESISKLDFLFLNKINPLLKAGNVPAVSYVLSHEVQPLIDQLERDLSFSLNQLEYKTNKEFQSTNDSIKVSLILTYSVSVASILFGLFCTFYFRNQLLRPIQSLMQQVREVSKGTFGQQIVYKHQDEFSELAAEFNKMSTNIATLFAQDKAQRQVLIEERNVREQILNSLPVGIITRPYVSVDVHVNRLAKHLVKLDANGYPVMKDSATLWEGAGNSPWFVNRKMTLLKHDETPFTALVSYIPLHNHQHEHETGWMVALLDITEQEQVQEYLNQSEKLAMVGQLAAGAAHEIRNPLTVIYGFIQLLQQRLSNQEQERHYLPLILQEIERVNRIVTELLMLSKPSLPNYREVKLAEVFHSILPLMKAEALLHGIEIVDRCDSDTRIHVDVEQLKQILLNLMKNSIEAMKEGGILTVESRLDEHAVHLHVRDTGDGISPEYLVRIFDPFFSLKEEGTGLGLPISRRMVENHGGDIQVNSKLGEGTEIIISLPLQPHLP</sequence>
<feature type="domain" description="Histidine kinase" evidence="13">
    <location>
        <begin position="397"/>
        <end position="603"/>
    </location>
</feature>
<keyword evidence="4" id="KW-1003">Cell membrane</keyword>
<keyword evidence="6" id="KW-0808">Transferase</keyword>
<dbReference type="SMART" id="SM00387">
    <property type="entry name" value="HATPase_c"/>
    <property type="match status" value="1"/>
</dbReference>
<keyword evidence="12" id="KW-0812">Transmembrane</keyword>
<evidence type="ECO:0000313" key="17">
    <source>
        <dbReference type="Proteomes" id="UP000051063"/>
    </source>
</evidence>
<dbReference type="SMART" id="SM00388">
    <property type="entry name" value="HisKA"/>
    <property type="match status" value="1"/>
</dbReference>
<evidence type="ECO:0000256" key="11">
    <source>
        <dbReference type="ARBA" id="ARBA00023136"/>
    </source>
</evidence>
<feature type="transmembrane region" description="Helical" evidence="12">
    <location>
        <begin position="182"/>
        <end position="203"/>
    </location>
</feature>
<name>A0ABR5N6J4_BRECH</name>
<dbReference type="PANTHER" id="PTHR43065:SF10">
    <property type="entry name" value="PEROXIDE STRESS-ACTIVATED HISTIDINE KINASE MAK3"/>
    <property type="match status" value="1"/>
</dbReference>
<dbReference type="CDD" id="cd06225">
    <property type="entry name" value="HAMP"/>
    <property type="match status" value="1"/>
</dbReference>
<accession>A0ABR5N6J4</accession>
<evidence type="ECO:0000256" key="6">
    <source>
        <dbReference type="ARBA" id="ARBA00022679"/>
    </source>
</evidence>
<dbReference type="SUPFAM" id="SSF158472">
    <property type="entry name" value="HAMP domain-like"/>
    <property type="match status" value="1"/>
</dbReference>
<dbReference type="PROSITE" id="PS50113">
    <property type="entry name" value="PAC"/>
    <property type="match status" value="1"/>
</dbReference>
<dbReference type="InterPro" id="IPR000700">
    <property type="entry name" value="PAS-assoc_C"/>
</dbReference>
<keyword evidence="7" id="KW-0547">Nucleotide-binding</keyword>
<evidence type="ECO:0000256" key="3">
    <source>
        <dbReference type="ARBA" id="ARBA00012438"/>
    </source>
</evidence>
<evidence type="ECO:0000256" key="4">
    <source>
        <dbReference type="ARBA" id="ARBA00022475"/>
    </source>
</evidence>
<evidence type="ECO:0000256" key="2">
    <source>
        <dbReference type="ARBA" id="ARBA00004651"/>
    </source>
</evidence>
<evidence type="ECO:0000256" key="9">
    <source>
        <dbReference type="ARBA" id="ARBA00022840"/>
    </source>
</evidence>
<dbReference type="Pfam" id="PF00672">
    <property type="entry name" value="HAMP"/>
    <property type="match status" value="1"/>
</dbReference>
<keyword evidence="5" id="KW-0597">Phosphoprotein</keyword>
<protein>
    <recommendedName>
        <fullName evidence="3">histidine kinase</fullName>
        <ecNumber evidence="3">2.7.13.3</ecNumber>
    </recommendedName>
</protein>
<evidence type="ECO:0000256" key="7">
    <source>
        <dbReference type="ARBA" id="ARBA00022741"/>
    </source>
</evidence>
<evidence type="ECO:0000256" key="10">
    <source>
        <dbReference type="ARBA" id="ARBA00023012"/>
    </source>
</evidence>
<dbReference type="InterPro" id="IPR003661">
    <property type="entry name" value="HisK_dim/P_dom"/>
</dbReference>
<dbReference type="Gene3D" id="1.10.287.130">
    <property type="match status" value="1"/>
</dbReference>
<evidence type="ECO:0000259" key="13">
    <source>
        <dbReference type="PROSITE" id="PS50109"/>
    </source>
</evidence>
<dbReference type="Pfam" id="PF02518">
    <property type="entry name" value="HATPase_c"/>
    <property type="match status" value="1"/>
</dbReference>
<proteinExistence type="predicted"/>
<dbReference type="SUPFAM" id="SSF55874">
    <property type="entry name" value="ATPase domain of HSP90 chaperone/DNA topoisomerase II/histidine kinase"/>
    <property type="match status" value="1"/>
</dbReference>
<dbReference type="CDD" id="cd00082">
    <property type="entry name" value="HisKA"/>
    <property type="match status" value="1"/>
</dbReference>
<dbReference type="EC" id="2.7.13.3" evidence="3"/>
<dbReference type="Gene3D" id="6.10.340.10">
    <property type="match status" value="1"/>
</dbReference>
<comment type="subcellular location">
    <subcellularLocation>
        <location evidence="2">Cell membrane</location>
        <topology evidence="2">Multi-pass membrane protein</topology>
    </subcellularLocation>
</comment>
<dbReference type="PROSITE" id="PS50109">
    <property type="entry name" value="HIS_KIN"/>
    <property type="match status" value="1"/>
</dbReference>
<comment type="caution">
    <text evidence="16">The sequence shown here is derived from an EMBL/GenBank/DDBJ whole genome shotgun (WGS) entry which is preliminary data.</text>
</comment>
<evidence type="ECO:0000259" key="15">
    <source>
        <dbReference type="PROSITE" id="PS50885"/>
    </source>
</evidence>
<evidence type="ECO:0000256" key="5">
    <source>
        <dbReference type="ARBA" id="ARBA00022553"/>
    </source>
</evidence>
<keyword evidence="17" id="KW-1185">Reference proteome</keyword>
<dbReference type="Gene3D" id="3.30.565.10">
    <property type="entry name" value="Histidine kinase-like ATPase, C-terminal domain"/>
    <property type="match status" value="1"/>
</dbReference>
<dbReference type="InterPro" id="IPR036890">
    <property type="entry name" value="HATPase_C_sf"/>
</dbReference>
<comment type="catalytic activity">
    <reaction evidence="1">
        <text>ATP + protein L-histidine = ADP + protein N-phospho-L-histidine.</text>
        <dbReference type="EC" id="2.7.13.3"/>
    </reaction>
</comment>
<dbReference type="RefSeq" id="WP_055745336.1">
    <property type="nucleotide sequence ID" value="NZ_LJJB01000010.1"/>
</dbReference>
<dbReference type="PANTHER" id="PTHR43065">
    <property type="entry name" value="SENSOR HISTIDINE KINASE"/>
    <property type="match status" value="1"/>
</dbReference>
<keyword evidence="9" id="KW-0067">ATP-binding</keyword>
<gene>
    <name evidence="16" type="ORF">AN963_14895</name>
</gene>
<dbReference type="InterPro" id="IPR003660">
    <property type="entry name" value="HAMP_dom"/>
</dbReference>
<dbReference type="InterPro" id="IPR003594">
    <property type="entry name" value="HATPase_dom"/>
</dbReference>
<reference evidence="16 17" key="1">
    <citation type="submission" date="2015-09" db="EMBL/GenBank/DDBJ databases">
        <title>Genome sequencing project for genomic taxonomy and phylogenomics of Bacillus-like bacteria.</title>
        <authorList>
            <person name="Liu B."/>
            <person name="Wang J."/>
            <person name="Zhu Y."/>
            <person name="Liu G."/>
            <person name="Chen Q."/>
            <person name="Chen Z."/>
            <person name="Lan J."/>
            <person name="Che J."/>
            <person name="Ge C."/>
            <person name="Shi H."/>
            <person name="Pan Z."/>
            <person name="Liu X."/>
        </authorList>
    </citation>
    <scope>NUCLEOTIDE SEQUENCE [LARGE SCALE GENOMIC DNA]</scope>
    <source>
        <strain evidence="16 17">DSM 8552</strain>
    </source>
</reference>
<dbReference type="SMART" id="SM00304">
    <property type="entry name" value="HAMP"/>
    <property type="match status" value="1"/>
</dbReference>
<dbReference type="GO" id="GO:0016301">
    <property type="term" value="F:kinase activity"/>
    <property type="evidence" value="ECO:0007669"/>
    <property type="project" value="UniProtKB-KW"/>
</dbReference>
<dbReference type="Pfam" id="PF00512">
    <property type="entry name" value="HisKA"/>
    <property type="match status" value="1"/>
</dbReference>
<evidence type="ECO:0000256" key="1">
    <source>
        <dbReference type="ARBA" id="ARBA00000085"/>
    </source>
</evidence>
<dbReference type="InterPro" id="IPR005467">
    <property type="entry name" value="His_kinase_dom"/>
</dbReference>
<dbReference type="SUPFAM" id="SSF47384">
    <property type="entry name" value="Homodimeric domain of signal transducing histidine kinase"/>
    <property type="match status" value="1"/>
</dbReference>
<keyword evidence="12" id="KW-1133">Transmembrane helix</keyword>
<dbReference type="EMBL" id="LJJB01000010">
    <property type="protein sequence ID" value="KQL46255.1"/>
    <property type="molecule type" value="Genomic_DNA"/>
</dbReference>
<organism evidence="16 17">
    <name type="scientific">Brevibacillus choshinensis</name>
    <dbReference type="NCBI Taxonomy" id="54911"/>
    <lineage>
        <taxon>Bacteria</taxon>
        <taxon>Bacillati</taxon>
        <taxon>Bacillota</taxon>
        <taxon>Bacilli</taxon>
        <taxon>Bacillales</taxon>
        <taxon>Paenibacillaceae</taxon>
        <taxon>Brevibacillus</taxon>
    </lineage>
</organism>
<dbReference type="InterPro" id="IPR036097">
    <property type="entry name" value="HisK_dim/P_sf"/>
</dbReference>
<feature type="transmembrane region" description="Helical" evidence="12">
    <location>
        <begin position="14"/>
        <end position="33"/>
    </location>
</feature>
<keyword evidence="11 12" id="KW-0472">Membrane</keyword>
<keyword evidence="10" id="KW-0902">Two-component regulatory system</keyword>
<feature type="domain" description="PAC" evidence="14">
    <location>
        <begin position="331"/>
        <end position="384"/>
    </location>
</feature>
<evidence type="ECO:0000259" key="14">
    <source>
        <dbReference type="PROSITE" id="PS50113"/>
    </source>
</evidence>
<dbReference type="Proteomes" id="UP000051063">
    <property type="component" value="Unassembled WGS sequence"/>
</dbReference>
<evidence type="ECO:0000256" key="12">
    <source>
        <dbReference type="SAM" id="Phobius"/>
    </source>
</evidence>
<keyword evidence="8 16" id="KW-0418">Kinase</keyword>
<evidence type="ECO:0000313" key="16">
    <source>
        <dbReference type="EMBL" id="KQL46255.1"/>
    </source>
</evidence>
<dbReference type="PRINTS" id="PR00344">
    <property type="entry name" value="BCTRLSENSOR"/>
</dbReference>
<dbReference type="Gene3D" id="3.30.450.20">
    <property type="entry name" value="PAS domain"/>
    <property type="match status" value="1"/>
</dbReference>
<dbReference type="InterPro" id="IPR004358">
    <property type="entry name" value="Sig_transdc_His_kin-like_C"/>
</dbReference>
<dbReference type="PROSITE" id="PS50885">
    <property type="entry name" value="HAMP"/>
    <property type="match status" value="1"/>
</dbReference>
<evidence type="ECO:0000256" key="8">
    <source>
        <dbReference type="ARBA" id="ARBA00022777"/>
    </source>
</evidence>
<feature type="domain" description="HAMP" evidence="15">
    <location>
        <begin position="205"/>
        <end position="257"/>
    </location>
</feature>